<reference evidence="1 2" key="1">
    <citation type="journal article" date="2005" name="Nature">
        <title>The map-based sequence of the rice genome.</title>
        <authorList>
            <consortium name="International rice genome sequencing project (IRGSP)"/>
            <person name="Matsumoto T."/>
            <person name="Wu J."/>
            <person name="Kanamori H."/>
            <person name="Katayose Y."/>
            <person name="Fujisawa M."/>
            <person name="Namiki N."/>
            <person name="Mizuno H."/>
            <person name="Yamamoto K."/>
            <person name="Antonio B.A."/>
            <person name="Baba T."/>
            <person name="Sakata K."/>
            <person name="Nagamura Y."/>
            <person name="Aoki H."/>
            <person name="Arikawa K."/>
            <person name="Arita K."/>
            <person name="Bito T."/>
            <person name="Chiden Y."/>
            <person name="Fujitsuka N."/>
            <person name="Fukunaka R."/>
            <person name="Hamada M."/>
            <person name="Harada C."/>
            <person name="Hayashi A."/>
            <person name="Hijishita S."/>
            <person name="Honda M."/>
            <person name="Hosokawa S."/>
            <person name="Ichikawa Y."/>
            <person name="Idonuma A."/>
            <person name="Iijima M."/>
            <person name="Ikeda M."/>
            <person name="Ikeno M."/>
            <person name="Ito K."/>
            <person name="Ito S."/>
            <person name="Ito T."/>
            <person name="Ito Y."/>
            <person name="Ito Y."/>
            <person name="Iwabuchi A."/>
            <person name="Kamiya K."/>
            <person name="Karasawa W."/>
            <person name="Kurita K."/>
            <person name="Katagiri S."/>
            <person name="Kikuta A."/>
            <person name="Kobayashi H."/>
            <person name="Kobayashi N."/>
            <person name="Machita K."/>
            <person name="Maehara T."/>
            <person name="Masukawa M."/>
            <person name="Mizubayashi T."/>
            <person name="Mukai Y."/>
            <person name="Nagasaki H."/>
            <person name="Nagata Y."/>
            <person name="Naito S."/>
            <person name="Nakashima M."/>
            <person name="Nakama Y."/>
            <person name="Nakamichi Y."/>
            <person name="Nakamura M."/>
            <person name="Meguro A."/>
            <person name="Negishi M."/>
            <person name="Ohta I."/>
            <person name="Ohta T."/>
            <person name="Okamoto M."/>
            <person name="Ono N."/>
            <person name="Saji S."/>
            <person name="Sakaguchi M."/>
            <person name="Sakai K."/>
            <person name="Shibata M."/>
            <person name="Shimokawa T."/>
            <person name="Song J."/>
            <person name="Takazaki Y."/>
            <person name="Terasawa K."/>
            <person name="Tsugane M."/>
            <person name="Tsuji K."/>
            <person name="Ueda S."/>
            <person name="Waki K."/>
            <person name="Yamagata H."/>
            <person name="Yamamoto M."/>
            <person name="Yamamoto S."/>
            <person name="Yamane H."/>
            <person name="Yoshiki S."/>
            <person name="Yoshihara R."/>
            <person name="Yukawa K."/>
            <person name="Zhong H."/>
            <person name="Yano M."/>
            <person name="Yuan Q."/>
            <person name="Ouyang S."/>
            <person name="Liu J."/>
            <person name="Jones K.M."/>
            <person name="Gansberger K."/>
            <person name="Moffat K."/>
            <person name="Hill J."/>
            <person name="Bera J."/>
            <person name="Fadrosh D."/>
            <person name="Jin S."/>
            <person name="Johri S."/>
            <person name="Kim M."/>
            <person name="Overton L."/>
            <person name="Reardon M."/>
            <person name="Tsitrin T."/>
            <person name="Vuong H."/>
            <person name="Weaver B."/>
            <person name="Ciecko A."/>
            <person name="Tallon L."/>
            <person name="Jackson J."/>
            <person name="Pai G."/>
            <person name="Aken S.V."/>
            <person name="Utterback T."/>
            <person name="Reidmuller S."/>
            <person name="Feldblyum T."/>
            <person name="Hsiao J."/>
            <person name="Zismann V."/>
            <person name="Iobst S."/>
            <person name="de Vazeille A.R."/>
            <person name="Buell C.R."/>
            <person name="Ying K."/>
            <person name="Li Y."/>
            <person name="Lu T."/>
            <person name="Huang Y."/>
            <person name="Zhao Q."/>
            <person name="Feng Q."/>
            <person name="Zhang L."/>
            <person name="Zhu J."/>
            <person name="Weng Q."/>
            <person name="Mu J."/>
            <person name="Lu Y."/>
            <person name="Fan D."/>
            <person name="Liu Y."/>
            <person name="Guan J."/>
            <person name="Zhang Y."/>
            <person name="Yu S."/>
            <person name="Liu X."/>
            <person name="Zhang Y."/>
            <person name="Hong G."/>
            <person name="Han B."/>
            <person name="Choisne N."/>
            <person name="Demange N."/>
            <person name="Orjeda G."/>
            <person name="Samain S."/>
            <person name="Cattolico L."/>
            <person name="Pelletier E."/>
            <person name="Couloux A."/>
            <person name="Segurens B."/>
            <person name="Wincker P."/>
            <person name="D'Hont A."/>
            <person name="Scarpelli C."/>
            <person name="Weissenbach J."/>
            <person name="Salanoubat M."/>
            <person name="Quetier F."/>
            <person name="Yu Y."/>
            <person name="Kim H.R."/>
            <person name="Rambo T."/>
            <person name="Currie J."/>
            <person name="Collura K."/>
            <person name="Luo M."/>
            <person name="Yang T."/>
            <person name="Ammiraju J.S.S."/>
            <person name="Engler F."/>
            <person name="Soderlund C."/>
            <person name="Wing R.A."/>
            <person name="Palmer L.E."/>
            <person name="de la Bastide M."/>
            <person name="Spiegel L."/>
            <person name="Nascimento L."/>
            <person name="Zutavern T."/>
            <person name="O'Shaughnessy A."/>
            <person name="Dike S."/>
            <person name="Dedhia N."/>
            <person name="Preston R."/>
            <person name="Balija V."/>
            <person name="McCombie W.R."/>
            <person name="Chow T."/>
            <person name="Chen H."/>
            <person name="Chung M."/>
            <person name="Chen C."/>
            <person name="Shaw J."/>
            <person name="Wu H."/>
            <person name="Hsiao K."/>
            <person name="Chao Y."/>
            <person name="Chu M."/>
            <person name="Cheng C."/>
            <person name="Hour A."/>
            <person name="Lee P."/>
            <person name="Lin S."/>
            <person name="Lin Y."/>
            <person name="Liou J."/>
            <person name="Liu S."/>
            <person name="Hsing Y."/>
            <person name="Raghuvanshi S."/>
            <person name="Mohanty A."/>
            <person name="Bharti A.K."/>
            <person name="Gaur A."/>
            <person name="Gupta V."/>
            <person name="Kumar D."/>
            <person name="Ravi V."/>
            <person name="Vij S."/>
            <person name="Kapur A."/>
            <person name="Khurana P."/>
            <person name="Khurana P."/>
            <person name="Khurana J.P."/>
            <person name="Tyagi A.K."/>
            <person name="Gaikwad K."/>
            <person name="Singh A."/>
            <person name="Dalal V."/>
            <person name="Srivastava S."/>
            <person name="Dixit A."/>
            <person name="Pal A.K."/>
            <person name="Ghazi I.A."/>
            <person name="Yadav M."/>
            <person name="Pandit A."/>
            <person name="Bhargava A."/>
            <person name="Sureshbabu K."/>
            <person name="Batra K."/>
            <person name="Sharma T.R."/>
            <person name="Mohapatra T."/>
            <person name="Singh N.K."/>
            <person name="Messing J."/>
            <person name="Nelson A.B."/>
            <person name="Fuks G."/>
            <person name="Kavchok S."/>
            <person name="Keizer G."/>
            <person name="Linton E."/>
            <person name="Llaca V."/>
            <person name="Song R."/>
            <person name="Tanyolac B."/>
            <person name="Young S."/>
            <person name="Ho-Il K."/>
            <person name="Hahn J.H."/>
            <person name="Sangsakoo G."/>
            <person name="Vanavichit A."/>
            <person name="de Mattos Luiz.A.T."/>
            <person name="Zimmer P.D."/>
            <person name="Malone G."/>
            <person name="Dellagostin O."/>
            <person name="de Oliveira A.C."/>
            <person name="Bevan M."/>
            <person name="Bancroft I."/>
            <person name="Minx P."/>
            <person name="Cordum H."/>
            <person name="Wilson R."/>
            <person name="Cheng Z."/>
            <person name="Jin W."/>
            <person name="Jiang J."/>
            <person name="Leong S.A."/>
            <person name="Iwama H."/>
            <person name="Gojobori T."/>
            <person name="Itoh T."/>
            <person name="Niimura Y."/>
            <person name="Fujii Y."/>
            <person name="Habara T."/>
            <person name="Sakai H."/>
            <person name="Sato Y."/>
            <person name="Wilson G."/>
            <person name="Kumar K."/>
            <person name="McCouch S."/>
            <person name="Juretic N."/>
            <person name="Hoen D."/>
            <person name="Wright S."/>
            <person name="Bruskiewich R."/>
            <person name="Bureau T."/>
            <person name="Miyao A."/>
            <person name="Hirochika H."/>
            <person name="Nishikawa T."/>
            <person name="Kadowaki K."/>
            <person name="Sugiura M."/>
            <person name="Burr B."/>
            <person name="Sasaki T."/>
        </authorList>
    </citation>
    <scope>NUCLEOTIDE SEQUENCE [LARGE SCALE GENOMIC DNA]</scope>
    <source>
        <strain evidence="2">cv. Nipponbare</strain>
    </source>
</reference>
<sequence>APPLLCGEFRLGWGGCWSAGEAQVAEVMLSSPGFSFGRTWQGGRRVVGRRWPRPALRGGAVECSELAAGFGGKFGSRLAEGRRCGFGGSHALPMPVWWLLS</sequence>
<reference evidence="2" key="2">
    <citation type="journal article" date="2008" name="Nucleic Acids Res.">
        <title>The rice annotation project database (RAP-DB): 2008 update.</title>
        <authorList>
            <consortium name="The rice annotation project (RAP)"/>
        </authorList>
    </citation>
    <scope>GENOME REANNOTATION</scope>
    <source>
        <strain evidence="2">cv. Nipponbare</strain>
    </source>
</reference>
<dbReference type="Proteomes" id="UP000000763">
    <property type="component" value="Chromosome 7"/>
</dbReference>
<accession>A0A0P0X9W3</accession>
<dbReference type="KEGG" id="dosa:Os07g0654300"/>
<organism evidence="1 2">
    <name type="scientific">Oryza sativa subsp. japonica</name>
    <name type="common">Rice</name>
    <dbReference type="NCBI Taxonomy" id="39947"/>
    <lineage>
        <taxon>Eukaryota</taxon>
        <taxon>Viridiplantae</taxon>
        <taxon>Streptophyta</taxon>
        <taxon>Embryophyta</taxon>
        <taxon>Tracheophyta</taxon>
        <taxon>Spermatophyta</taxon>
        <taxon>Magnoliopsida</taxon>
        <taxon>Liliopsida</taxon>
        <taxon>Poales</taxon>
        <taxon>Poaceae</taxon>
        <taxon>BOP clade</taxon>
        <taxon>Oryzoideae</taxon>
        <taxon>Oryzeae</taxon>
        <taxon>Oryzinae</taxon>
        <taxon>Oryza</taxon>
        <taxon>Oryza sativa</taxon>
    </lineage>
</organism>
<evidence type="ECO:0000313" key="2">
    <source>
        <dbReference type="Proteomes" id="UP000000763"/>
    </source>
</evidence>
<name>A0A0P0X9W3_ORYSJ</name>
<dbReference type="AlphaFoldDB" id="A0A0P0X9W3"/>
<gene>
    <name evidence="1" type="ordered locus">Os07g0654300</name>
</gene>
<proteinExistence type="predicted"/>
<evidence type="ECO:0000313" key="1">
    <source>
        <dbReference type="EMBL" id="BAF22407.1"/>
    </source>
</evidence>
<dbReference type="Gramene" id="Os07t0654300-01">
    <property type="protein sequence ID" value="Os07t0654300-01"/>
    <property type="gene ID" value="Os07g0654300"/>
</dbReference>
<feature type="non-terminal residue" evidence="1">
    <location>
        <position position="1"/>
    </location>
</feature>
<dbReference type="EMBL" id="AP008213">
    <property type="protein sequence ID" value="BAF22407.1"/>
    <property type="molecule type" value="Genomic_DNA"/>
</dbReference>
<protein>
    <submittedName>
        <fullName evidence="1">Os07g0654300 protein</fullName>
    </submittedName>
</protein>